<accession>A0AAW0W943</accession>
<proteinExistence type="predicted"/>
<name>A0AAW0W943_CHEQU</name>
<evidence type="ECO:0000313" key="3">
    <source>
        <dbReference type="Proteomes" id="UP001445076"/>
    </source>
</evidence>
<evidence type="ECO:0000256" key="1">
    <source>
        <dbReference type="SAM" id="MobiDB-lite"/>
    </source>
</evidence>
<dbReference type="Proteomes" id="UP001445076">
    <property type="component" value="Unassembled WGS sequence"/>
</dbReference>
<evidence type="ECO:0000313" key="2">
    <source>
        <dbReference type="EMBL" id="KAK8726110.1"/>
    </source>
</evidence>
<dbReference type="EMBL" id="JARKIK010000080">
    <property type="protein sequence ID" value="KAK8726110.1"/>
    <property type="molecule type" value="Genomic_DNA"/>
</dbReference>
<keyword evidence="3" id="KW-1185">Reference proteome</keyword>
<feature type="compositionally biased region" description="Basic and acidic residues" evidence="1">
    <location>
        <begin position="666"/>
        <end position="715"/>
    </location>
</feature>
<feature type="region of interest" description="Disordered" evidence="1">
    <location>
        <begin position="656"/>
        <end position="715"/>
    </location>
</feature>
<sequence length="1442" mass="163663">MEPALQYPPLMFSTRKKNLHYYVGRVRAFWEDKVFFSDQRNVAIVNMQNLYLHGRQATMEDLAYLGRRVAASEWDEAPEFYSYVSQYPNEVPHSWPYKLAGKVMWQAAYAWVGFMPDFIESVCQNDIVYMPVSYYTGKVIRCFEDKILFGDTRNNVMVNLEDFYIYGERANKRDIAQGFNKLVPIIHAYVTKLKVLAGGSTKIIGPEPHLPTWPKQHYTSDTWLAKYAWQGELPETVRRQVGRFYLIHMNQWDNIGVVPWVKVRQLPGFCDIEKTENMNERGKLPSVAKGRYEASSSEITLNSTLIPVEQEAGIMKGSLLLADHQQGLMTSFVDIIAFTKKTFYINGEKFRSHMSLSDFFKARKIPLTAWVVPLAKPKVIFHINVVWFAVCVWYGDTPKNLENLKKEYDGKLAENLVETATSHIKVFTHFIGNITSLSFASGVLKSNISPTQTVKISFKRRTLYMYGYKFHSSCRLLDKQQLLESFSWSVLAYPVSSDNNHGSLQYYAIALWQYQYQNYITMNLFRIMAEASDSKAEMSDSYNFGSYALEKEDLGYHMSGWITMITEYYGIIQSGSNQAEATYLIFDKSVLFVDGELLPEHISLNVIDTYRQCNVYAKQVPPKYYDRFLITMKANMVWIGKKPVFLESPLKSSSVINGDKNPTGKIESHKANEKHVSESQSVKAKDGDSEVPAAKKDSHVESETDKQSSTINEKEENSAIELHTVEGVIAGSVLVTNCHQGLMICCNSIVAFHSKNFYIDGEKFDKQFKSLAEFFADTEVSVKAWVVPLKEPRIVFNCQVVCEAVCVWIGQEPADLKKLETEKPVLISLKESINAEETHFPKVVFAYFQGSVTSLSESVGLITCKTPHGCAKVAFWNKSLFVDGVRLHRGSDLQSSNTITTSMWSVLAYSIAPKEFLGETVKYCALAVWQYTDQHKIRKEILQLTSSKPKDLAFDILPIDIQRAIIKGNVTVEGTDALSLGKIMCGWIVFTKNKFGIIECTYEEAEEHKYILFHRTMFWIDGQAFDPCRSLCSVDRLLQCTLYIGTPHESQRSVCGYSVSCIASVVWMGKKPHKIIPGPYSLFNPSNLELKYVLQAGQVEKVKKEMLPEYFEFTVMQILEEESGSEEMQDKVENDKESGHKYCGKHINGRIIQGCKGGGIAQWHSIQLGGEVYIEFSRQNMFVDLKPVTKKKKISALESRPCNFYVIPVPHHNVCEYTISLAATCGWIGSKPSHIPPPGTQEWAKIDLSSVHVTHIDKSCLLKNDMNSSHPGAVSKDRKLQALNINGQSGNQNPYESHVAQSLVDNKTNDSIELPYKQNGNRIWEEEMKENHLRGTIIELHSNVGRLQGTDGSQHYFSRDHCYLYGVSLRCVELWHVLVQGDSVVYTTSEISQGTNKVQGVWVGAQKIGDVQKAAAHIYEWCKRNLVPDGARDLLVHQLEVS</sequence>
<gene>
    <name evidence="2" type="ORF">OTU49_010378</name>
</gene>
<organism evidence="2 3">
    <name type="scientific">Cherax quadricarinatus</name>
    <name type="common">Australian red claw crayfish</name>
    <dbReference type="NCBI Taxonomy" id="27406"/>
    <lineage>
        <taxon>Eukaryota</taxon>
        <taxon>Metazoa</taxon>
        <taxon>Ecdysozoa</taxon>
        <taxon>Arthropoda</taxon>
        <taxon>Crustacea</taxon>
        <taxon>Multicrustacea</taxon>
        <taxon>Malacostraca</taxon>
        <taxon>Eumalacostraca</taxon>
        <taxon>Eucarida</taxon>
        <taxon>Decapoda</taxon>
        <taxon>Pleocyemata</taxon>
        <taxon>Astacidea</taxon>
        <taxon>Parastacoidea</taxon>
        <taxon>Parastacidae</taxon>
        <taxon>Cherax</taxon>
    </lineage>
</organism>
<protein>
    <submittedName>
        <fullName evidence="2">Uncharacterized protein</fullName>
    </submittedName>
</protein>
<comment type="caution">
    <text evidence="2">The sequence shown here is derived from an EMBL/GenBank/DDBJ whole genome shotgun (WGS) entry which is preliminary data.</text>
</comment>
<reference evidence="2 3" key="1">
    <citation type="journal article" date="2024" name="BMC Genomics">
        <title>Genome assembly of redclaw crayfish (Cherax quadricarinatus) provides insights into its immune adaptation and hypoxia tolerance.</title>
        <authorList>
            <person name="Liu Z."/>
            <person name="Zheng J."/>
            <person name="Li H."/>
            <person name="Fang K."/>
            <person name="Wang S."/>
            <person name="He J."/>
            <person name="Zhou D."/>
            <person name="Weng S."/>
            <person name="Chi M."/>
            <person name="Gu Z."/>
            <person name="He J."/>
            <person name="Li F."/>
            <person name="Wang M."/>
        </authorList>
    </citation>
    <scope>NUCLEOTIDE SEQUENCE [LARGE SCALE GENOMIC DNA]</scope>
    <source>
        <strain evidence="2">ZL_2023a</strain>
    </source>
</reference>